<feature type="domain" description="Peptidase M56" evidence="2">
    <location>
        <begin position="59"/>
        <end position="189"/>
    </location>
</feature>
<feature type="transmembrane region" description="Helical" evidence="1">
    <location>
        <begin position="12"/>
        <end position="33"/>
    </location>
</feature>
<dbReference type="Pfam" id="PF05569">
    <property type="entry name" value="Peptidase_M56"/>
    <property type="match status" value="1"/>
</dbReference>
<name>A0A1F7UNW3_9BACT</name>
<dbReference type="CDD" id="cd07326">
    <property type="entry name" value="M56_BlaR1_MecR1_like"/>
    <property type="match status" value="1"/>
</dbReference>
<dbReference type="PANTHER" id="PTHR34978">
    <property type="entry name" value="POSSIBLE SENSOR-TRANSDUCER PROTEIN BLAR"/>
    <property type="match status" value="1"/>
</dbReference>
<dbReference type="InterPro" id="IPR052173">
    <property type="entry name" value="Beta-lactam_resp_regulator"/>
</dbReference>
<keyword evidence="1" id="KW-0472">Membrane</keyword>
<protein>
    <recommendedName>
        <fullName evidence="2">Peptidase M56 domain-containing protein</fullName>
    </recommendedName>
</protein>
<dbReference type="Proteomes" id="UP000176897">
    <property type="component" value="Unassembled WGS sequence"/>
</dbReference>
<reference evidence="3 4" key="1">
    <citation type="journal article" date="2016" name="Nat. Commun.">
        <title>Thousands of microbial genomes shed light on interconnected biogeochemical processes in an aquifer system.</title>
        <authorList>
            <person name="Anantharaman K."/>
            <person name="Brown C.T."/>
            <person name="Hug L.A."/>
            <person name="Sharon I."/>
            <person name="Castelle C.J."/>
            <person name="Probst A.J."/>
            <person name="Thomas B.C."/>
            <person name="Singh A."/>
            <person name="Wilkins M.J."/>
            <person name="Karaoz U."/>
            <person name="Brodie E.L."/>
            <person name="Williams K.H."/>
            <person name="Hubbard S.S."/>
            <person name="Banfield J.F."/>
        </authorList>
    </citation>
    <scope>NUCLEOTIDE SEQUENCE [LARGE SCALE GENOMIC DNA]</scope>
</reference>
<evidence type="ECO:0000313" key="3">
    <source>
        <dbReference type="EMBL" id="OGL79935.1"/>
    </source>
</evidence>
<accession>A0A1F7UNW3</accession>
<feature type="transmembrane region" description="Helical" evidence="1">
    <location>
        <begin position="53"/>
        <end position="77"/>
    </location>
</feature>
<evidence type="ECO:0000313" key="4">
    <source>
        <dbReference type="Proteomes" id="UP000176897"/>
    </source>
</evidence>
<dbReference type="PANTHER" id="PTHR34978:SF3">
    <property type="entry name" value="SLR0241 PROTEIN"/>
    <property type="match status" value="1"/>
</dbReference>
<organism evidence="3 4">
    <name type="scientific">Candidatus Uhrbacteria bacterium RIFCSPLOWO2_01_FULL_47_24</name>
    <dbReference type="NCBI Taxonomy" id="1802401"/>
    <lineage>
        <taxon>Bacteria</taxon>
        <taxon>Candidatus Uhriibacteriota</taxon>
    </lineage>
</organism>
<evidence type="ECO:0000259" key="2">
    <source>
        <dbReference type="Pfam" id="PF05569"/>
    </source>
</evidence>
<dbReference type="EMBL" id="MGEJ01000020">
    <property type="protein sequence ID" value="OGL79935.1"/>
    <property type="molecule type" value="Genomic_DNA"/>
</dbReference>
<gene>
    <name evidence="3" type="ORF">A3B21_01410</name>
</gene>
<dbReference type="STRING" id="1802401.A3B21_01410"/>
<keyword evidence="1" id="KW-0812">Transmembrane</keyword>
<comment type="caution">
    <text evidence="3">The sequence shown here is derived from an EMBL/GenBank/DDBJ whole genome shotgun (WGS) entry which is preliminary data.</text>
</comment>
<dbReference type="Gene3D" id="3.30.2010.10">
    <property type="entry name" value="Metalloproteases ('zincins'), catalytic domain"/>
    <property type="match status" value="1"/>
</dbReference>
<proteinExistence type="predicted"/>
<keyword evidence="1" id="KW-1133">Transmembrane helix</keyword>
<dbReference type="InterPro" id="IPR008756">
    <property type="entry name" value="Peptidase_M56"/>
</dbReference>
<feature type="transmembrane region" description="Helical" evidence="1">
    <location>
        <begin position="152"/>
        <end position="177"/>
    </location>
</feature>
<feature type="transmembrane region" description="Helical" evidence="1">
    <location>
        <begin position="246"/>
        <end position="264"/>
    </location>
</feature>
<evidence type="ECO:0000256" key="1">
    <source>
        <dbReference type="SAM" id="Phobius"/>
    </source>
</evidence>
<sequence length="297" mass="33103">MNLKATRRKITVAIAGVVLTLMTLEIFVFKSAWGMFNSFKTACDCASGGFHTWTQWLIAGLGTLFVSGFVVAVIYAVRTFFRTRQFISRVVGEAKPIQGVVQFERGSCEAFTFGYIKPTVAICAHCARTLPAQELNAMLAHEAHHAKHKDPLWFFIFDTLRYAFFFIPLMRTLALWYRTLAELYADEGVDRLALGGALLRLAEAKKITPRASSLAVSSFASVLSFRIERLLNPDFKMRLQMSATHLLVTMFMVFGVLSALTHFSNEPLAASGCRWKMPQCAQLSPIDGAPPSYYTGT</sequence>
<dbReference type="AlphaFoldDB" id="A0A1F7UNW3"/>